<dbReference type="InterPro" id="IPR000595">
    <property type="entry name" value="cNMP-bd_dom"/>
</dbReference>
<dbReference type="PANTHER" id="PTHR24567">
    <property type="entry name" value="CRP FAMILY TRANSCRIPTIONAL REGULATORY PROTEIN"/>
    <property type="match status" value="1"/>
</dbReference>
<dbReference type="GO" id="GO:0005829">
    <property type="term" value="C:cytosol"/>
    <property type="evidence" value="ECO:0007669"/>
    <property type="project" value="TreeGrafter"/>
</dbReference>
<dbReference type="EMBL" id="VIWO01000011">
    <property type="protein sequence ID" value="TWF33928.1"/>
    <property type="molecule type" value="Genomic_DNA"/>
</dbReference>
<feature type="domain" description="Cyclic nucleotide-binding" evidence="1">
    <location>
        <begin position="16"/>
        <end position="116"/>
    </location>
</feature>
<dbReference type="CDD" id="cd00038">
    <property type="entry name" value="CAP_ED"/>
    <property type="match status" value="1"/>
</dbReference>
<dbReference type="RefSeq" id="WP_145673975.1">
    <property type="nucleotide sequence ID" value="NZ_VIWO01000011.1"/>
</dbReference>
<dbReference type="PROSITE" id="PS50042">
    <property type="entry name" value="CNMP_BINDING_3"/>
    <property type="match status" value="1"/>
</dbReference>
<dbReference type="GO" id="GO:0003700">
    <property type="term" value="F:DNA-binding transcription factor activity"/>
    <property type="evidence" value="ECO:0007669"/>
    <property type="project" value="TreeGrafter"/>
</dbReference>
<keyword evidence="3" id="KW-1185">Reference proteome</keyword>
<name>A0A561P767_9BACT</name>
<dbReference type="OrthoDB" id="1044733at2"/>
<evidence type="ECO:0000313" key="3">
    <source>
        <dbReference type="Proteomes" id="UP000320811"/>
    </source>
</evidence>
<evidence type="ECO:0000313" key="2">
    <source>
        <dbReference type="EMBL" id="TWF33928.1"/>
    </source>
</evidence>
<dbReference type="AlphaFoldDB" id="A0A561P767"/>
<proteinExistence type="predicted"/>
<dbReference type="InterPro" id="IPR014710">
    <property type="entry name" value="RmlC-like_jellyroll"/>
</dbReference>
<protein>
    <submittedName>
        <fullName evidence="2">CRP-like cAMP-binding protein</fullName>
    </submittedName>
</protein>
<gene>
    <name evidence="2" type="ORF">FHW36_111119</name>
</gene>
<accession>A0A561P767</accession>
<reference evidence="2 3" key="1">
    <citation type="submission" date="2019-06" db="EMBL/GenBank/DDBJ databases">
        <title>Sorghum-associated microbial communities from plants grown in Nebraska, USA.</title>
        <authorList>
            <person name="Schachtman D."/>
        </authorList>
    </citation>
    <scope>NUCLEOTIDE SEQUENCE [LARGE SCALE GENOMIC DNA]</scope>
    <source>
        <strain evidence="2 3">1209</strain>
    </source>
</reference>
<dbReference type="Pfam" id="PF00027">
    <property type="entry name" value="cNMP_binding"/>
    <property type="match status" value="1"/>
</dbReference>
<organism evidence="2 3">
    <name type="scientific">Chitinophaga polysaccharea</name>
    <dbReference type="NCBI Taxonomy" id="1293035"/>
    <lineage>
        <taxon>Bacteria</taxon>
        <taxon>Pseudomonadati</taxon>
        <taxon>Bacteroidota</taxon>
        <taxon>Chitinophagia</taxon>
        <taxon>Chitinophagales</taxon>
        <taxon>Chitinophagaceae</taxon>
        <taxon>Chitinophaga</taxon>
    </lineage>
</organism>
<dbReference type="Proteomes" id="UP000320811">
    <property type="component" value="Unassembled WGS sequence"/>
</dbReference>
<sequence length="193" mass="22142">MTDTAFFQTIYHHPLLRDHDYKAIAEAHTKIDLAPGALLLEAGKTAREFYAIEQGLCRSFLYDYNGNEITTEYYCPGDILIESFSLFQRIPSNENFQTVSAVTAWKISYDDFQQLLQTVEGFREWGRHWATHQLFVLKQRSIQAFMISATDRYLQLIATRPTIIALSPLKYVASYLGITDSSLSRIRKEITAG</sequence>
<dbReference type="InterPro" id="IPR018490">
    <property type="entry name" value="cNMP-bd_dom_sf"/>
</dbReference>
<dbReference type="Gene3D" id="2.60.120.10">
    <property type="entry name" value="Jelly Rolls"/>
    <property type="match status" value="1"/>
</dbReference>
<dbReference type="InterPro" id="IPR050397">
    <property type="entry name" value="Env_Response_Regulators"/>
</dbReference>
<dbReference type="PANTHER" id="PTHR24567:SF76">
    <property type="entry name" value="CYCLIC NUCLEOTIDE-BINDING DOMAIN PROTEIN"/>
    <property type="match status" value="1"/>
</dbReference>
<evidence type="ECO:0000259" key="1">
    <source>
        <dbReference type="PROSITE" id="PS50042"/>
    </source>
</evidence>
<comment type="caution">
    <text evidence="2">The sequence shown here is derived from an EMBL/GenBank/DDBJ whole genome shotgun (WGS) entry which is preliminary data.</text>
</comment>
<dbReference type="SUPFAM" id="SSF51206">
    <property type="entry name" value="cAMP-binding domain-like"/>
    <property type="match status" value="1"/>
</dbReference>